<feature type="region of interest" description="Disordered" evidence="2">
    <location>
        <begin position="1"/>
        <end position="31"/>
    </location>
</feature>
<dbReference type="OrthoDB" id="2143914at2759"/>
<keyword evidence="1" id="KW-0175">Coiled coil</keyword>
<feature type="region of interest" description="Disordered" evidence="2">
    <location>
        <begin position="188"/>
        <end position="279"/>
    </location>
</feature>
<feature type="compositionally biased region" description="Low complexity" evidence="2">
    <location>
        <begin position="354"/>
        <end position="364"/>
    </location>
</feature>
<feature type="region of interest" description="Disordered" evidence="2">
    <location>
        <begin position="303"/>
        <end position="397"/>
    </location>
</feature>
<accession>A0A4Z0ACB7</accession>
<organism evidence="3 4">
    <name type="scientific">Hericium alpestre</name>
    <dbReference type="NCBI Taxonomy" id="135208"/>
    <lineage>
        <taxon>Eukaryota</taxon>
        <taxon>Fungi</taxon>
        <taxon>Dikarya</taxon>
        <taxon>Basidiomycota</taxon>
        <taxon>Agaricomycotina</taxon>
        <taxon>Agaricomycetes</taxon>
        <taxon>Russulales</taxon>
        <taxon>Hericiaceae</taxon>
        <taxon>Hericium</taxon>
    </lineage>
</organism>
<dbReference type="Proteomes" id="UP000298061">
    <property type="component" value="Unassembled WGS sequence"/>
</dbReference>
<keyword evidence="4" id="KW-1185">Reference proteome</keyword>
<evidence type="ECO:0000256" key="2">
    <source>
        <dbReference type="SAM" id="MobiDB-lite"/>
    </source>
</evidence>
<dbReference type="EMBL" id="SFCI01000002">
    <property type="protein sequence ID" value="TFY83974.1"/>
    <property type="molecule type" value="Genomic_DNA"/>
</dbReference>
<feature type="compositionally biased region" description="Acidic residues" evidence="2">
    <location>
        <begin position="412"/>
        <end position="424"/>
    </location>
</feature>
<sequence length="780" mass="85556">MSPSPAPQLIDDSLDTAARPSSHSPEPLDAAQVEAMRKRAVELSLQGKMSMSAKEKELAIMVLRLTSCSVPDVSQILAQADTISDLTRQRDFLYKEIEEERARWEAEKQGFERIAEALIGKRSRGGDSTYREEELERHVAILDADNKALRSKISEYHARMQTVEAELAQLRPVLLMQPFALTHTVQHTHTQPASYTFVGPSYKAERSSKRRKHAQPPPQATDRDQDATEEEGDDAGPSTIATPKQRPQKGDYYRRRDTDVFTETTKHRRHRPKKGSSMLADARAEHLLLAARKVGKERAAILAGIASGPERDRKKEDDSTTATPRTPKRSQVVPVTGGTMGIMYLNSPAPAPATPAAAPAASTSQPMQTPQPASRTVATQKAPAPDRPAVTNPRTPLDSLLTAARSISMIEDEDDDAEEEEYDEPAAGPSNLTKPLTRGRVAELQGSPVSVKRRRVAAPLTTSSILRSRDTGAAARKNSDGGAGRAEETTRRTRSGLDVLADQAAAAFSSEKDKSTGRGKGKGKAKARDVSEDLRHFSLTDSGLAPPCRTGLSCVLLKSARRARSRCQGEPLQAPAAEQPNNKTSLPADLAHTIVAHIVGDFFQDIILDPKNASEEDVIGTMLHVSRAFREFTIKFLRLLWGDTFFIGSTLTNYKSAICILRELATAPYQKPHKFVKRVSIPALNSRVVRRRSGILIDLALYLLDGVAYREMGRKDIGGPPIGVNIFDPEAVSVLRDNYHSTVPSLLRPLLLGRVWDKIVKWAIIWPRGGVTVHLQCVCD</sequence>
<dbReference type="AlphaFoldDB" id="A0A4Z0ACB7"/>
<evidence type="ECO:0000313" key="3">
    <source>
        <dbReference type="EMBL" id="TFY83974.1"/>
    </source>
</evidence>
<evidence type="ECO:0000256" key="1">
    <source>
        <dbReference type="SAM" id="Coils"/>
    </source>
</evidence>
<dbReference type="STRING" id="135208.A0A4Z0ACB7"/>
<name>A0A4Z0ACB7_9AGAM</name>
<feature type="compositionally biased region" description="Basic and acidic residues" evidence="2">
    <location>
        <begin position="309"/>
        <end position="318"/>
    </location>
</feature>
<feature type="region of interest" description="Disordered" evidence="2">
    <location>
        <begin position="412"/>
        <end position="530"/>
    </location>
</feature>
<comment type="caution">
    <text evidence="3">The sequence shown here is derived from an EMBL/GenBank/DDBJ whole genome shotgun (WGS) entry which is preliminary data.</text>
</comment>
<reference evidence="3 4" key="1">
    <citation type="submission" date="2019-02" db="EMBL/GenBank/DDBJ databases">
        <title>Genome sequencing of the rare red list fungi Hericium alpestre (H. flagellum).</title>
        <authorList>
            <person name="Buettner E."/>
            <person name="Kellner H."/>
        </authorList>
    </citation>
    <scope>NUCLEOTIDE SEQUENCE [LARGE SCALE GENOMIC DNA]</scope>
    <source>
        <strain evidence="3 4">DSM 108284</strain>
    </source>
</reference>
<feature type="compositionally biased region" description="Polar residues" evidence="2">
    <location>
        <begin position="365"/>
        <end position="379"/>
    </location>
</feature>
<gene>
    <name evidence="3" type="ORF">EWM64_g35</name>
</gene>
<proteinExistence type="predicted"/>
<protein>
    <submittedName>
        <fullName evidence="3">Uncharacterized protein</fullName>
    </submittedName>
</protein>
<feature type="compositionally biased region" description="Basic and acidic residues" evidence="2">
    <location>
        <begin position="248"/>
        <end position="259"/>
    </location>
</feature>
<feature type="coiled-coil region" evidence="1">
    <location>
        <begin position="83"/>
        <end position="166"/>
    </location>
</feature>
<evidence type="ECO:0000313" key="4">
    <source>
        <dbReference type="Proteomes" id="UP000298061"/>
    </source>
</evidence>